<reference evidence="1" key="1">
    <citation type="submission" date="2013-07" db="EMBL/GenBank/DDBJ databases">
        <title>The genome of an arbuscular mycorrhizal fungus provides insights into the evolution of the oldest plant symbiosis.</title>
        <authorList>
            <consortium name="DOE Joint Genome Institute"/>
            <person name="Tisserant E."/>
            <person name="Malbreil M."/>
            <person name="Kuo A."/>
            <person name="Kohler A."/>
            <person name="Symeonidi A."/>
            <person name="Balestrini R."/>
            <person name="Charron P."/>
            <person name="Duensing N."/>
            <person name="Frei-dit-Frey N."/>
            <person name="Gianinazzi-Pearson V."/>
            <person name="Gilbert B."/>
            <person name="Handa Y."/>
            <person name="Hijri M."/>
            <person name="Kaul R."/>
            <person name="Kawaguchi M."/>
            <person name="Krajinski F."/>
            <person name="Lammers P."/>
            <person name="Lapierre D."/>
            <person name="Masclaux F.G."/>
            <person name="Murat C."/>
            <person name="Morin E."/>
            <person name="Ndikumana S."/>
            <person name="Pagni M."/>
            <person name="Petitpierre D."/>
            <person name="Requena N."/>
            <person name="Rosikiewicz P."/>
            <person name="Riley R."/>
            <person name="Saito K."/>
            <person name="San Clemente H."/>
            <person name="Shapiro H."/>
            <person name="van Tuinen D."/>
            <person name="Becard G."/>
            <person name="Bonfante P."/>
            <person name="Paszkowski U."/>
            <person name="Shachar-Hill Y."/>
            <person name="Young J.P."/>
            <person name="Sanders I.R."/>
            <person name="Henrissat B."/>
            <person name="Rensing S.A."/>
            <person name="Grigoriev I.V."/>
            <person name="Corradi N."/>
            <person name="Roux C."/>
            <person name="Martin F."/>
        </authorList>
    </citation>
    <scope>NUCLEOTIDE SEQUENCE</scope>
    <source>
        <strain evidence="1">DAOM 197198</strain>
    </source>
</reference>
<dbReference type="AlphaFoldDB" id="U9TTA8"/>
<dbReference type="EMBL" id="KI286008">
    <property type="protein sequence ID" value="ESA11424.1"/>
    <property type="molecule type" value="Genomic_DNA"/>
</dbReference>
<organism evidence="1">
    <name type="scientific">Rhizophagus irregularis (strain DAOM 181602 / DAOM 197198 / MUCL 43194)</name>
    <name type="common">Arbuscular mycorrhizal fungus</name>
    <name type="synonym">Glomus intraradices</name>
    <dbReference type="NCBI Taxonomy" id="747089"/>
    <lineage>
        <taxon>Eukaryota</taxon>
        <taxon>Fungi</taxon>
        <taxon>Fungi incertae sedis</taxon>
        <taxon>Mucoromycota</taxon>
        <taxon>Glomeromycotina</taxon>
        <taxon>Glomeromycetes</taxon>
        <taxon>Glomerales</taxon>
        <taxon>Glomeraceae</taxon>
        <taxon>Rhizophagus</taxon>
    </lineage>
</organism>
<accession>U9TTA8</accession>
<gene>
    <name evidence="1" type="ORF">GLOINDRAFT_96826</name>
</gene>
<sequence>MTCNARNSSDLSFTRNLCYRYMFEPNKKTQFAMLIPDLLKEWYELFWDYNKWDGIWDFSNGAKRDENKMLAVLLIFKGTADRRLRSAMTPDVANVFMIGTSPNIGNFNIFNNVHIMFTCRAVKNTLSPLIFYAI</sequence>
<protein>
    <submittedName>
        <fullName evidence="1">Uncharacterized protein</fullName>
    </submittedName>
</protein>
<name>U9TTA8_RHIID</name>
<dbReference type="HOGENOM" id="CLU_1897311_0_0_1"/>
<proteinExistence type="predicted"/>
<evidence type="ECO:0000313" key="1">
    <source>
        <dbReference type="EMBL" id="ESA11424.1"/>
    </source>
</evidence>